<dbReference type="WBParaSite" id="L893_g3057.t1">
    <property type="protein sequence ID" value="L893_g3057.t1"/>
    <property type="gene ID" value="L893_g3057"/>
</dbReference>
<name>A0A1I7ZWV9_9BILA</name>
<dbReference type="Proteomes" id="UP000095287">
    <property type="component" value="Unplaced"/>
</dbReference>
<keyword evidence="1" id="KW-1185">Reference proteome</keyword>
<organism evidence="1 2">
    <name type="scientific">Steinernema glaseri</name>
    <dbReference type="NCBI Taxonomy" id="37863"/>
    <lineage>
        <taxon>Eukaryota</taxon>
        <taxon>Metazoa</taxon>
        <taxon>Ecdysozoa</taxon>
        <taxon>Nematoda</taxon>
        <taxon>Chromadorea</taxon>
        <taxon>Rhabditida</taxon>
        <taxon>Tylenchina</taxon>
        <taxon>Panagrolaimomorpha</taxon>
        <taxon>Strongyloidoidea</taxon>
        <taxon>Steinernematidae</taxon>
        <taxon>Steinernema</taxon>
    </lineage>
</organism>
<protein>
    <submittedName>
        <fullName evidence="2">PRKCSH domain-containing protein</fullName>
    </submittedName>
</protein>
<evidence type="ECO:0000313" key="2">
    <source>
        <dbReference type="WBParaSite" id="L893_g3057.t1"/>
    </source>
</evidence>
<accession>A0A1I7ZWV9</accession>
<proteinExistence type="predicted"/>
<reference evidence="2" key="1">
    <citation type="submission" date="2016-11" db="UniProtKB">
        <authorList>
            <consortium name="WormBaseParasite"/>
        </authorList>
    </citation>
    <scope>IDENTIFICATION</scope>
</reference>
<evidence type="ECO:0000313" key="1">
    <source>
        <dbReference type="Proteomes" id="UP000095287"/>
    </source>
</evidence>
<dbReference type="AlphaFoldDB" id="A0A1I7ZWV9"/>
<sequence length="316" mass="37206">MDSVPFSFCMDVMGNIQTYQYKELSNVLSGRWKAAAGRYDDNVHDVRLSIYCEDGEWGYATYMCGQEISYEDLLPLDRRYVRCDNIYVSSEPDSCDFPFKCSKEKLFNQVIPFFIQRSSPYSGIVFHEFFGDIPMEHAHVYLNSLRSYIDRGLRKTHLDLQYYGQESEDFVAAWVDSDRSDRDLCLDSSWPHTQAVEDLVLKYLRPRNRTDFFINTSRRESEECLKMNTTLLKATLDTWSKLNKKCFFRVGGRWTEDMETLLSVPLPPNVTRAEPKADEENVIFWTREDGSTLNCWISWEEPHRYINICWSDEQIL</sequence>